<protein>
    <submittedName>
        <fullName evidence="2">Uncharacterized protein</fullName>
    </submittedName>
</protein>
<dbReference type="EMBL" id="AP022620">
    <property type="protein sequence ID" value="BBZ79534.1"/>
    <property type="molecule type" value="Genomic_DNA"/>
</dbReference>
<reference evidence="2 3" key="1">
    <citation type="journal article" date="2019" name="Emerg. Microbes Infect.">
        <title>Comprehensive subspecies identification of 175 nontuberculous mycobacteria species based on 7547 genomic profiles.</title>
        <authorList>
            <person name="Matsumoto Y."/>
            <person name="Kinjo T."/>
            <person name="Motooka D."/>
            <person name="Nabeya D."/>
            <person name="Jung N."/>
            <person name="Uechi K."/>
            <person name="Horii T."/>
            <person name="Iida T."/>
            <person name="Fujita J."/>
            <person name="Nakamura S."/>
        </authorList>
    </citation>
    <scope>NUCLEOTIDE SEQUENCE [LARGE SCALE GENOMIC DNA]</scope>
    <source>
        <strain evidence="2 3">JCM 30275</strain>
    </source>
</reference>
<dbReference type="AlphaFoldDB" id="A0A6N4WHK8"/>
<proteinExistence type="predicted"/>
<evidence type="ECO:0000256" key="1">
    <source>
        <dbReference type="SAM" id="SignalP"/>
    </source>
</evidence>
<dbReference type="Proteomes" id="UP000467249">
    <property type="component" value="Chromosome"/>
</dbReference>
<keyword evidence="3" id="KW-1185">Reference proteome</keyword>
<dbReference type="RefSeq" id="WP_163806805.1">
    <property type="nucleotide sequence ID" value="NZ_AP022620.1"/>
</dbReference>
<organism evidence="2 3">
    <name type="scientific">Mycolicibacterium anyangense</name>
    <dbReference type="NCBI Taxonomy" id="1431246"/>
    <lineage>
        <taxon>Bacteria</taxon>
        <taxon>Bacillati</taxon>
        <taxon>Actinomycetota</taxon>
        <taxon>Actinomycetes</taxon>
        <taxon>Mycobacteriales</taxon>
        <taxon>Mycobacteriaceae</taxon>
        <taxon>Mycolicibacterium</taxon>
    </lineage>
</organism>
<dbReference type="KEGG" id="many:MANY_48710"/>
<name>A0A6N4WHK8_9MYCO</name>
<feature type="signal peptide" evidence="1">
    <location>
        <begin position="1"/>
        <end position="20"/>
    </location>
</feature>
<evidence type="ECO:0000313" key="3">
    <source>
        <dbReference type="Proteomes" id="UP000467249"/>
    </source>
</evidence>
<gene>
    <name evidence="2" type="ORF">MANY_48710</name>
</gene>
<accession>A0A6N4WHK8</accession>
<sequence length="137" mass="14154">MKRTLIVAALAVGFAAPAHAADPNVIGTFEFKAGGVSSTWVLTPCADDTDHCVHVASTGMAGQQPFTGDAFWSVGSWILQVEQPDAITCNDGAAHPGLMTYSWDAATFTGWAGIYNSGVCDGKSGSIAAPFTLTRTA</sequence>
<keyword evidence="1" id="KW-0732">Signal</keyword>
<evidence type="ECO:0000313" key="2">
    <source>
        <dbReference type="EMBL" id="BBZ79534.1"/>
    </source>
</evidence>
<feature type="chain" id="PRO_5026687292" evidence="1">
    <location>
        <begin position="21"/>
        <end position="137"/>
    </location>
</feature>